<comment type="subcellular location">
    <subcellularLocation>
        <location evidence="1">Membrane</location>
        <topology evidence="1">Multi-pass membrane protein</topology>
    </subcellularLocation>
</comment>
<dbReference type="EMBL" id="JAAAJB010001026">
    <property type="protein sequence ID" value="KAG0249315.1"/>
    <property type="molecule type" value="Genomic_DNA"/>
</dbReference>
<reference evidence="13" key="1">
    <citation type="journal article" date="2020" name="Fungal Divers.">
        <title>Resolving the Mortierellaceae phylogeny through synthesis of multi-gene phylogenetics and phylogenomics.</title>
        <authorList>
            <person name="Vandepol N."/>
            <person name="Liber J."/>
            <person name="Desiro A."/>
            <person name="Na H."/>
            <person name="Kennedy M."/>
            <person name="Barry K."/>
            <person name="Grigoriev I.V."/>
            <person name="Miller A.N."/>
            <person name="O'Donnell K."/>
            <person name="Stajich J.E."/>
            <person name="Bonito G."/>
        </authorList>
    </citation>
    <scope>NUCLEOTIDE SEQUENCE</scope>
    <source>
        <strain evidence="13">BC1065</strain>
    </source>
</reference>
<dbReference type="InterPro" id="IPR050173">
    <property type="entry name" value="ABC_transporter_C-like"/>
</dbReference>
<evidence type="ECO:0000256" key="1">
    <source>
        <dbReference type="ARBA" id="ARBA00004141"/>
    </source>
</evidence>
<proteinExistence type="predicted"/>
<feature type="transmembrane region" description="Helical" evidence="10">
    <location>
        <begin position="178"/>
        <end position="199"/>
    </location>
</feature>
<dbReference type="GO" id="GO:0016020">
    <property type="term" value="C:membrane"/>
    <property type="evidence" value="ECO:0007669"/>
    <property type="project" value="UniProtKB-SubCell"/>
</dbReference>
<gene>
    <name evidence="13" type="primary">ABCC1_1</name>
    <name evidence="13" type="ORF">DFQ27_000213</name>
</gene>
<feature type="domain" description="ABC transporter" evidence="11">
    <location>
        <begin position="476"/>
        <end position="738"/>
    </location>
</feature>
<dbReference type="GO" id="GO:0005737">
    <property type="term" value="C:cytoplasm"/>
    <property type="evidence" value="ECO:0007669"/>
    <property type="project" value="UniProtKB-ARBA"/>
</dbReference>
<keyword evidence="3 10" id="KW-0812">Transmembrane</keyword>
<keyword evidence="14" id="KW-1185">Reference proteome</keyword>
<keyword evidence="5" id="KW-0547">Nucleotide-binding</keyword>
<dbReference type="AlphaFoldDB" id="A0A9P6TWR4"/>
<comment type="caution">
    <text evidence="13">The sequence shown here is derived from an EMBL/GenBank/DDBJ whole genome shotgun (WGS) entry which is preliminary data.</text>
</comment>
<dbReference type="PROSITE" id="PS50929">
    <property type="entry name" value="ABC_TM1F"/>
    <property type="match status" value="1"/>
</dbReference>
<evidence type="ECO:0000259" key="11">
    <source>
        <dbReference type="PROSITE" id="PS50893"/>
    </source>
</evidence>
<dbReference type="FunFam" id="3.40.50.300:FF:000604">
    <property type="entry name" value="ABC transporter B family member 28"/>
    <property type="match status" value="1"/>
</dbReference>
<dbReference type="GO" id="GO:0140359">
    <property type="term" value="F:ABC-type transporter activity"/>
    <property type="evidence" value="ECO:0007669"/>
    <property type="project" value="InterPro"/>
</dbReference>
<evidence type="ECO:0000256" key="9">
    <source>
        <dbReference type="SAM" id="MobiDB-lite"/>
    </source>
</evidence>
<keyword evidence="6" id="KW-0067">ATP-binding</keyword>
<dbReference type="PROSITE" id="PS00211">
    <property type="entry name" value="ABC_TRANSPORTER_1"/>
    <property type="match status" value="1"/>
</dbReference>
<keyword evidence="4" id="KW-0677">Repeat</keyword>
<feature type="domain" description="ABC transmembrane type-1" evidence="12">
    <location>
        <begin position="146"/>
        <end position="423"/>
    </location>
</feature>
<dbReference type="SUPFAM" id="SSF52540">
    <property type="entry name" value="P-loop containing nucleoside triphosphate hydrolases"/>
    <property type="match status" value="1"/>
</dbReference>
<dbReference type="InterPro" id="IPR036640">
    <property type="entry name" value="ABC1_TM_sf"/>
</dbReference>
<dbReference type="GO" id="GO:0005524">
    <property type="term" value="F:ATP binding"/>
    <property type="evidence" value="ECO:0007669"/>
    <property type="project" value="UniProtKB-KW"/>
</dbReference>
<evidence type="ECO:0000256" key="2">
    <source>
        <dbReference type="ARBA" id="ARBA00022448"/>
    </source>
</evidence>
<keyword evidence="8 10" id="KW-0472">Membrane</keyword>
<dbReference type="InterPro" id="IPR011527">
    <property type="entry name" value="ABC1_TM_dom"/>
</dbReference>
<feature type="transmembrane region" description="Helical" evidence="10">
    <location>
        <begin position="136"/>
        <end position="158"/>
    </location>
</feature>
<evidence type="ECO:0000256" key="7">
    <source>
        <dbReference type="ARBA" id="ARBA00022989"/>
    </source>
</evidence>
<evidence type="ECO:0000256" key="4">
    <source>
        <dbReference type="ARBA" id="ARBA00022737"/>
    </source>
</evidence>
<name>A0A9P6TWR4_9FUNG</name>
<evidence type="ECO:0000256" key="5">
    <source>
        <dbReference type="ARBA" id="ARBA00022741"/>
    </source>
</evidence>
<dbReference type="Pfam" id="PF00005">
    <property type="entry name" value="ABC_tran"/>
    <property type="match status" value="1"/>
</dbReference>
<dbReference type="SUPFAM" id="SSF90123">
    <property type="entry name" value="ABC transporter transmembrane region"/>
    <property type="match status" value="1"/>
</dbReference>
<dbReference type="Gene3D" id="3.40.50.300">
    <property type="entry name" value="P-loop containing nucleotide triphosphate hydrolases"/>
    <property type="match status" value="1"/>
</dbReference>
<dbReference type="Pfam" id="PF00664">
    <property type="entry name" value="ABC_membrane"/>
    <property type="match status" value="1"/>
</dbReference>
<dbReference type="InterPro" id="IPR003439">
    <property type="entry name" value="ABC_transporter-like_ATP-bd"/>
</dbReference>
<organism evidence="13 14">
    <name type="scientific">Actinomortierella ambigua</name>
    <dbReference type="NCBI Taxonomy" id="1343610"/>
    <lineage>
        <taxon>Eukaryota</taxon>
        <taxon>Fungi</taxon>
        <taxon>Fungi incertae sedis</taxon>
        <taxon>Mucoromycota</taxon>
        <taxon>Mortierellomycotina</taxon>
        <taxon>Mortierellomycetes</taxon>
        <taxon>Mortierellales</taxon>
        <taxon>Mortierellaceae</taxon>
        <taxon>Actinomortierella</taxon>
    </lineage>
</organism>
<evidence type="ECO:0000313" key="13">
    <source>
        <dbReference type="EMBL" id="KAG0249315.1"/>
    </source>
</evidence>
<dbReference type="InterPro" id="IPR017871">
    <property type="entry name" value="ABC_transporter-like_CS"/>
</dbReference>
<accession>A0A9P6TWR4</accession>
<sequence>MRDGRIDQIGSYQELMEDPSHDAFRSLIAEYGGATVATAAAGSSQNETRLEVKKAAIGETAPSADKEAIVEDRTSPAQDNNNCLSTTTPTIESSTSSTSSLAGRDDTKPGSETIGKQIVKEERKYGAITLQSYRRFFRAIGLAVWAAVFSTYLLQQAAGVMMNLWLSFWTYDKYHLTRWQYIVIYVGLVVGQMLLFYLASAMLAISVAKTGEVLHRDALVSVLRARMVFFETTPLGRILTRFSKDVDSIDDTLHLCMNEYFACVFSLFGILTLVVIVTPWMMLAVPPLGGLYYFLSIFSRATTRELKRLDSVKRADMVSFQSASLAGIETMRAFDGSMARCIVQSRAKQDASNSVNFAMQHSTIWAALNGMMVGNLTTFVAGLIIIASRHSIKTGEAGLLLSYLIQVGLLLNWTLQRFTNMEMAMNSAERLDEYIHTLNHEEEEDSLSSCFSSASIVPSIRKATSIDAEWPQHGHIRFTNVWMRYRPELPWSLENVSFEIKAGEKVGVVGRTGAGKSSLIQVLFRLVEIESSPEAVEVRDENGDERDEEKAVTGAAVEEAAIFVDGQRIDHIALAELRSHMTIIPQDPTLFEGTFRFNLDPLSRFSDDELWRALEMAELKSYIQDQEDGLEALVAAQGENLSVGQRQLVCLARALLIKSKVVVLDEATASVDLATDALIQRAIRVDLADSTVVTIAHRLNTIIDFDKVLVLDRGHVVEFDSPHALLNRPGSLFCQLVDETGEQNATMLRILAANQVLA</sequence>
<dbReference type="Proteomes" id="UP000807716">
    <property type="component" value="Unassembled WGS sequence"/>
</dbReference>
<evidence type="ECO:0000256" key="3">
    <source>
        <dbReference type="ARBA" id="ARBA00022692"/>
    </source>
</evidence>
<feature type="transmembrane region" description="Helical" evidence="10">
    <location>
        <begin position="260"/>
        <end position="283"/>
    </location>
</feature>
<dbReference type="SMART" id="SM00382">
    <property type="entry name" value="AAA"/>
    <property type="match status" value="1"/>
</dbReference>
<dbReference type="PROSITE" id="PS50893">
    <property type="entry name" value="ABC_TRANSPORTER_2"/>
    <property type="match status" value="1"/>
</dbReference>
<evidence type="ECO:0000256" key="10">
    <source>
        <dbReference type="SAM" id="Phobius"/>
    </source>
</evidence>
<dbReference type="FunFam" id="1.20.1560.10:FF:000013">
    <property type="entry name" value="ABC transporter C family member 2"/>
    <property type="match status" value="1"/>
</dbReference>
<feature type="region of interest" description="Disordered" evidence="9">
    <location>
        <begin position="61"/>
        <end position="114"/>
    </location>
</feature>
<dbReference type="OrthoDB" id="6500128at2759"/>
<feature type="compositionally biased region" description="Low complexity" evidence="9">
    <location>
        <begin position="85"/>
        <end position="100"/>
    </location>
</feature>
<dbReference type="InterPro" id="IPR003593">
    <property type="entry name" value="AAA+_ATPase"/>
</dbReference>
<dbReference type="PANTHER" id="PTHR24223">
    <property type="entry name" value="ATP-BINDING CASSETTE SUB-FAMILY C"/>
    <property type="match status" value="1"/>
</dbReference>
<feature type="transmembrane region" description="Helical" evidence="10">
    <location>
        <begin position="398"/>
        <end position="415"/>
    </location>
</feature>
<evidence type="ECO:0000256" key="6">
    <source>
        <dbReference type="ARBA" id="ARBA00022840"/>
    </source>
</evidence>
<evidence type="ECO:0000256" key="8">
    <source>
        <dbReference type="ARBA" id="ARBA00023136"/>
    </source>
</evidence>
<keyword evidence="7 10" id="KW-1133">Transmembrane helix</keyword>
<feature type="transmembrane region" description="Helical" evidence="10">
    <location>
        <begin position="364"/>
        <end position="386"/>
    </location>
</feature>
<evidence type="ECO:0000259" key="12">
    <source>
        <dbReference type="PROSITE" id="PS50929"/>
    </source>
</evidence>
<dbReference type="Gene3D" id="1.20.1560.10">
    <property type="entry name" value="ABC transporter type 1, transmembrane domain"/>
    <property type="match status" value="1"/>
</dbReference>
<dbReference type="CDD" id="cd03244">
    <property type="entry name" value="ABCC_MRP_domain2"/>
    <property type="match status" value="1"/>
</dbReference>
<protein>
    <submittedName>
        <fullName evidence="13">Multidrug resistance-associated protein 1</fullName>
    </submittedName>
</protein>
<dbReference type="InterPro" id="IPR027417">
    <property type="entry name" value="P-loop_NTPase"/>
</dbReference>
<feature type="compositionally biased region" description="Polar residues" evidence="9">
    <location>
        <begin position="75"/>
        <end position="84"/>
    </location>
</feature>
<feature type="compositionally biased region" description="Basic and acidic residues" evidence="9">
    <location>
        <begin position="64"/>
        <end position="74"/>
    </location>
</feature>
<dbReference type="GO" id="GO:0016887">
    <property type="term" value="F:ATP hydrolysis activity"/>
    <property type="evidence" value="ECO:0007669"/>
    <property type="project" value="InterPro"/>
</dbReference>
<keyword evidence="2" id="KW-0813">Transport</keyword>
<evidence type="ECO:0000313" key="14">
    <source>
        <dbReference type="Proteomes" id="UP000807716"/>
    </source>
</evidence>